<gene>
    <name evidence="2" type="ORF">EZS28_031886</name>
</gene>
<organism evidence="2 3">
    <name type="scientific">Streblomastix strix</name>
    <dbReference type="NCBI Taxonomy" id="222440"/>
    <lineage>
        <taxon>Eukaryota</taxon>
        <taxon>Metamonada</taxon>
        <taxon>Preaxostyla</taxon>
        <taxon>Oxymonadida</taxon>
        <taxon>Streblomastigidae</taxon>
        <taxon>Streblomastix</taxon>
    </lineage>
</organism>
<name>A0A5J4UQB6_9EUKA</name>
<feature type="region of interest" description="Disordered" evidence="1">
    <location>
        <begin position="45"/>
        <end position="83"/>
    </location>
</feature>
<accession>A0A5J4UQB6</accession>
<evidence type="ECO:0000313" key="3">
    <source>
        <dbReference type="Proteomes" id="UP000324800"/>
    </source>
</evidence>
<evidence type="ECO:0000313" key="2">
    <source>
        <dbReference type="EMBL" id="KAA6372587.1"/>
    </source>
</evidence>
<sequence length="112" mass="12343">AKHDMFIQKSKALGKTSLAANSLQNLGSSDSLPQLEEKLIIDETIIKTPENPEPLKDLNKESKDNIDQDNDLPQDAPFGLATSKGNAMSQLNIEIVSGALLRRQRNKNAFKK</sequence>
<protein>
    <submittedName>
        <fullName evidence="2">Uncharacterized protein</fullName>
    </submittedName>
</protein>
<proteinExistence type="predicted"/>
<feature type="compositionally biased region" description="Basic and acidic residues" evidence="1">
    <location>
        <begin position="53"/>
        <end position="66"/>
    </location>
</feature>
<evidence type="ECO:0000256" key="1">
    <source>
        <dbReference type="SAM" id="MobiDB-lite"/>
    </source>
</evidence>
<feature type="non-terminal residue" evidence="2">
    <location>
        <position position="1"/>
    </location>
</feature>
<comment type="caution">
    <text evidence="2">The sequence shown here is derived from an EMBL/GenBank/DDBJ whole genome shotgun (WGS) entry which is preliminary data.</text>
</comment>
<reference evidence="2 3" key="1">
    <citation type="submission" date="2019-03" db="EMBL/GenBank/DDBJ databases">
        <title>Single cell metagenomics reveals metabolic interactions within the superorganism composed of flagellate Streblomastix strix and complex community of Bacteroidetes bacteria on its surface.</title>
        <authorList>
            <person name="Treitli S.C."/>
            <person name="Kolisko M."/>
            <person name="Husnik F."/>
            <person name="Keeling P."/>
            <person name="Hampl V."/>
        </authorList>
    </citation>
    <scope>NUCLEOTIDE SEQUENCE [LARGE SCALE GENOMIC DNA]</scope>
    <source>
        <strain evidence="2">ST1C</strain>
    </source>
</reference>
<dbReference type="EMBL" id="SNRW01013467">
    <property type="protein sequence ID" value="KAA6372587.1"/>
    <property type="molecule type" value="Genomic_DNA"/>
</dbReference>
<dbReference type="AlphaFoldDB" id="A0A5J4UQB6"/>
<dbReference type="Proteomes" id="UP000324800">
    <property type="component" value="Unassembled WGS sequence"/>
</dbReference>